<dbReference type="GO" id="GO:0032259">
    <property type="term" value="P:methylation"/>
    <property type="evidence" value="ECO:0007669"/>
    <property type="project" value="UniProtKB-KW"/>
</dbReference>
<comment type="pathway">
    <text evidence="3">Amino-acid biosynthesis; L-methionine biosynthesis via de novo pathway.</text>
</comment>
<evidence type="ECO:0000313" key="6">
    <source>
        <dbReference type="Ensembl" id="ENSPNYP00000023623.1"/>
    </source>
</evidence>
<evidence type="ECO:0000256" key="1">
    <source>
        <dbReference type="ARBA" id="ARBA00022603"/>
    </source>
</evidence>
<keyword evidence="2 4" id="KW-0808">Transferase</keyword>
<dbReference type="PANTHER" id="PTHR46120">
    <property type="entry name" value="BETAINE--HOMOCYSTEINE S-METHYLTRANSFERASE 1"/>
    <property type="match status" value="1"/>
</dbReference>
<evidence type="ECO:0000259" key="5">
    <source>
        <dbReference type="PROSITE" id="PS50970"/>
    </source>
</evidence>
<feature type="binding site" evidence="4">
    <location>
        <position position="127"/>
    </location>
    <ligand>
        <name>Zn(2+)</name>
        <dbReference type="ChEBI" id="CHEBI:29105"/>
    </ligand>
</feature>
<evidence type="ECO:0000256" key="4">
    <source>
        <dbReference type="PROSITE-ProRule" id="PRU00333"/>
    </source>
</evidence>
<name>A0A3B4GQ54_9CICH</name>
<dbReference type="Ensembl" id="ENSPNYT00000024204.1">
    <property type="protein sequence ID" value="ENSPNYP00000023623.1"/>
    <property type="gene ID" value="ENSPNYG00000017850.1"/>
</dbReference>
<organism evidence="6">
    <name type="scientific">Pundamilia nyererei</name>
    <dbReference type="NCBI Taxonomy" id="303518"/>
    <lineage>
        <taxon>Eukaryota</taxon>
        <taxon>Metazoa</taxon>
        <taxon>Chordata</taxon>
        <taxon>Craniata</taxon>
        <taxon>Vertebrata</taxon>
        <taxon>Euteleostomi</taxon>
        <taxon>Actinopterygii</taxon>
        <taxon>Neopterygii</taxon>
        <taxon>Teleostei</taxon>
        <taxon>Neoteleostei</taxon>
        <taxon>Acanthomorphata</taxon>
        <taxon>Ovalentaria</taxon>
        <taxon>Cichlomorphae</taxon>
        <taxon>Cichliformes</taxon>
        <taxon>Cichlidae</taxon>
        <taxon>African cichlids</taxon>
        <taxon>Pseudocrenilabrinae</taxon>
        <taxon>Haplochromini</taxon>
        <taxon>Pundamilia</taxon>
    </lineage>
</organism>
<dbReference type="InterPro" id="IPR003726">
    <property type="entry name" value="HCY_dom"/>
</dbReference>
<dbReference type="GO" id="GO:0005829">
    <property type="term" value="C:cytosol"/>
    <property type="evidence" value="ECO:0007669"/>
    <property type="project" value="TreeGrafter"/>
</dbReference>
<dbReference type="InterPro" id="IPR036589">
    <property type="entry name" value="HCY_dom_sf"/>
</dbReference>
<accession>A0A3B4GQ54</accession>
<keyword evidence="4" id="KW-0479">Metal-binding</keyword>
<feature type="binding site" evidence="4">
    <location>
        <position position="128"/>
    </location>
    <ligand>
        <name>Zn(2+)</name>
        <dbReference type="ChEBI" id="CHEBI:29105"/>
    </ligand>
</feature>
<dbReference type="InterPro" id="IPR051524">
    <property type="entry name" value="BHMT"/>
</dbReference>
<dbReference type="AlphaFoldDB" id="A0A3B4GQ54"/>
<keyword evidence="1 4" id="KW-0489">Methyltransferase</keyword>
<dbReference type="Gene3D" id="3.20.20.330">
    <property type="entry name" value="Homocysteine-binding-like domain"/>
    <property type="match status" value="1"/>
</dbReference>
<dbReference type="PANTHER" id="PTHR46120:SF1">
    <property type="entry name" value="HCY-BINDING DOMAIN-CONTAINING PROTEIN"/>
    <property type="match status" value="1"/>
</dbReference>
<dbReference type="Pfam" id="PF02574">
    <property type="entry name" value="S-methyl_trans"/>
    <property type="match status" value="1"/>
</dbReference>
<dbReference type="PROSITE" id="PS50970">
    <property type="entry name" value="HCY"/>
    <property type="match status" value="1"/>
</dbReference>
<keyword evidence="4" id="KW-0862">Zinc</keyword>
<reference evidence="6" key="1">
    <citation type="submission" date="2023-09" db="UniProtKB">
        <authorList>
            <consortium name="Ensembl"/>
        </authorList>
    </citation>
    <scope>IDENTIFICATION</scope>
</reference>
<proteinExistence type="predicted"/>
<sequence>MLHCWTVVLVRKFIVMFSFSSFYLKAKIIKSPPCFAGAQIVGVNCHFDPMTCVETMKLMKEGVEKAGLKAHYMVQPLAFHTPDCNCQGFIDLPEFPFALEPRILTLWDMHKYAREAYKAGIRFIGGCCGFEPYHIRALAQELKHGMWGSGLEMHTKSCREYWEKILPASGRPKSASMSTPEGWGVTKGDAELLQHKEATTIKEMRHVLEVQKSKSTV</sequence>
<dbReference type="GeneTree" id="ENSGT00390000003122"/>
<dbReference type="GO" id="GO:0047150">
    <property type="term" value="F:betaine-homocysteine S-methyltransferase activity"/>
    <property type="evidence" value="ECO:0007669"/>
    <property type="project" value="TreeGrafter"/>
</dbReference>
<protein>
    <submittedName>
        <fullName evidence="6">Betaine-homocysteine methyltransferase</fullName>
    </submittedName>
</protein>
<comment type="cofactor">
    <cofactor evidence="4">
        <name>Zn(2+)</name>
        <dbReference type="ChEBI" id="CHEBI:29105"/>
    </cofactor>
</comment>
<evidence type="ECO:0000256" key="2">
    <source>
        <dbReference type="ARBA" id="ARBA00022679"/>
    </source>
</evidence>
<evidence type="ECO:0000256" key="3">
    <source>
        <dbReference type="ARBA" id="ARBA00034478"/>
    </source>
</evidence>
<dbReference type="SUPFAM" id="SSF82282">
    <property type="entry name" value="Homocysteine S-methyltransferase"/>
    <property type="match status" value="1"/>
</dbReference>
<feature type="domain" description="Hcy-binding" evidence="5">
    <location>
        <begin position="1"/>
        <end position="142"/>
    </location>
</feature>
<dbReference type="GO" id="GO:0071267">
    <property type="term" value="P:L-methionine salvage"/>
    <property type="evidence" value="ECO:0007669"/>
    <property type="project" value="TreeGrafter"/>
</dbReference>
<dbReference type="STRING" id="303518.ENSPNYP00000023623"/>
<feature type="binding site" evidence="4">
    <location>
        <position position="45"/>
    </location>
    <ligand>
        <name>Zn(2+)</name>
        <dbReference type="ChEBI" id="CHEBI:29105"/>
    </ligand>
</feature>
<dbReference type="GO" id="GO:0046872">
    <property type="term" value="F:metal ion binding"/>
    <property type="evidence" value="ECO:0007669"/>
    <property type="project" value="UniProtKB-KW"/>
</dbReference>